<dbReference type="PANTHER" id="PTHR30012">
    <property type="entry name" value="GENERAL SECRETION PATHWAY PROTEIN"/>
    <property type="match status" value="1"/>
</dbReference>
<dbReference type="EMBL" id="MWAK01000472">
    <property type="protein sequence ID" value="OPZ88657.1"/>
    <property type="molecule type" value="Genomic_DNA"/>
</dbReference>
<reference evidence="9" key="1">
    <citation type="submission" date="2017-02" db="EMBL/GenBank/DDBJ databases">
        <title>Delving into the versatile metabolic prowess of the omnipresent phylum Bacteroidetes.</title>
        <authorList>
            <person name="Nobu M.K."/>
            <person name="Mei R."/>
            <person name="Narihiro T."/>
            <person name="Kuroda K."/>
            <person name="Liu W.-T."/>
        </authorList>
    </citation>
    <scope>NUCLEOTIDE SEQUENCE</scope>
    <source>
        <strain evidence="9">ADurb.Bin417</strain>
    </source>
</reference>
<accession>A0A1V5M603</accession>
<evidence type="ECO:0000256" key="1">
    <source>
        <dbReference type="ARBA" id="ARBA00004651"/>
    </source>
</evidence>
<dbReference type="AlphaFoldDB" id="A0A1V5M603"/>
<comment type="similarity">
    <text evidence="2">Belongs to the GSP F family.</text>
</comment>
<gene>
    <name evidence="9" type="primary">epsF_4</name>
    <name evidence="9" type="ORF">BWY73_01634</name>
</gene>
<keyword evidence="3" id="KW-1003">Cell membrane</keyword>
<keyword evidence="6 7" id="KW-0472">Membrane</keyword>
<protein>
    <submittedName>
        <fullName evidence="9">Type II secretion system protein F</fullName>
    </submittedName>
</protein>
<comment type="subcellular location">
    <subcellularLocation>
        <location evidence="1">Cell membrane</location>
        <topology evidence="1">Multi-pass membrane protein</topology>
    </subcellularLocation>
</comment>
<dbReference type="InterPro" id="IPR018076">
    <property type="entry name" value="T2SS_GspF_dom"/>
</dbReference>
<dbReference type="Gene3D" id="1.20.81.30">
    <property type="entry name" value="Type II secretion system (T2SS), domain F"/>
    <property type="match status" value="1"/>
</dbReference>
<evidence type="ECO:0000256" key="5">
    <source>
        <dbReference type="ARBA" id="ARBA00022989"/>
    </source>
</evidence>
<keyword evidence="5 7" id="KW-1133">Transmembrane helix</keyword>
<evidence type="ECO:0000256" key="4">
    <source>
        <dbReference type="ARBA" id="ARBA00022692"/>
    </source>
</evidence>
<evidence type="ECO:0000256" key="2">
    <source>
        <dbReference type="ARBA" id="ARBA00005745"/>
    </source>
</evidence>
<comment type="caution">
    <text evidence="9">The sequence shown here is derived from an EMBL/GenBank/DDBJ whole genome shotgun (WGS) entry which is preliminary data.</text>
</comment>
<feature type="transmembrane region" description="Helical" evidence="7">
    <location>
        <begin position="23"/>
        <end position="43"/>
    </location>
</feature>
<dbReference type="InterPro" id="IPR003004">
    <property type="entry name" value="GspF/PilC"/>
</dbReference>
<keyword evidence="4 7" id="KW-0812">Transmembrane</keyword>
<evidence type="ECO:0000256" key="6">
    <source>
        <dbReference type="ARBA" id="ARBA00023136"/>
    </source>
</evidence>
<organism evidence="9">
    <name type="scientific">candidate division TA06 bacterium ADurb.Bin417</name>
    <dbReference type="NCBI Taxonomy" id="1852828"/>
    <lineage>
        <taxon>Bacteria</taxon>
        <taxon>Bacteria division TA06</taxon>
    </lineage>
</organism>
<dbReference type="Proteomes" id="UP000485484">
    <property type="component" value="Unassembled WGS sequence"/>
</dbReference>
<proteinExistence type="inferred from homology"/>
<evidence type="ECO:0000256" key="3">
    <source>
        <dbReference type="ARBA" id="ARBA00022475"/>
    </source>
</evidence>
<dbReference type="PANTHER" id="PTHR30012:SF0">
    <property type="entry name" value="TYPE II SECRETION SYSTEM PROTEIN F-RELATED"/>
    <property type="match status" value="1"/>
</dbReference>
<sequence>MLNRLGDYFDFIHRARSRIINGLVYPAFLLHAAIIIPAVPLLFTKGFGAFLAATLPALAILYGLAAAVVFLARKSGPASAFSARFNRVVLAIPVVGSLARKLALLRFLQAFVCLYTAGIEVREAVELAARTMGNAAMEEEMLHSVVLLRNSATISEAFAENPFLPPVLRDMIRVGAVSGKMDETLTSVIGYLQEDVDNTTAKLVSLLPVIVYLLVAVYIGYVIISFYLGYLNQVMTEL</sequence>
<feature type="domain" description="Type II secretion system protein GspF" evidence="8">
    <location>
        <begin position="107"/>
        <end position="228"/>
    </location>
</feature>
<dbReference type="Pfam" id="PF00482">
    <property type="entry name" value="T2SSF"/>
    <property type="match status" value="1"/>
</dbReference>
<dbReference type="GO" id="GO:0005886">
    <property type="term" value="C:plasma membrane"/>
    <property type="evidence" value="ECO:0007669"/>
    <property type="project" value="UniProtKB-SubCell"/>
</dbReference>
<feature type="transmembrane region" description="Helical" evidence="7">
    <location>
        <begin position="209"/>
        <end position="230"/>
    </location>
</feature>
<name>A0A1V5M603_UNCT6</name>
<feature type="transmembrane region" description="Helical" evidence="7">
    <location>
        <begin position="49"/>
        <end position="72"/>
    </location>
</feature>
<evidence type="ECO:0000259" key="8">
    <source>
        <dbReference type="Pfam" id="PF00482"/>
    </source>
</evidence>
<dbReference type="InterPro" id="IPR042094">
    <property type="entry name" value="T2SS_GspF_sf"/>
</dbReference>
<evidence type="ECO:0000313" key="9">
    <source>
        <dbReference type="EMBL" id="OPZ88657.1"/>
    </source>
</evidence>
<evidence type="ECO:0000256" key="7">
    <source>
        <dbReference type="SAM" id="Phobius"/>
    </source>
</evidence>